<dbReference type="PANTHER" id="PTHR43968">
    <property type="match status" value="1"/>
</dbReference>
<gene>
    <name evidence="3" type="ORF">FGU71_11610</name>
</gene>
<dbReference type="InterPro" id="IPR036249">
    <property type="entry name" value="Thioredoxin-like_sf"/>
</dbReference>
<keyword evidence="3" id="KW-0808">Transferase</keyword>
<dbReference type="PANTHER" id="PTHR43968:SF6">
    <property type="entry name" value="GLUTATHIONE S-TRANSFERASE OMEGA"/>
    <property type="match status" value="1"/>
</dbReference>
<keyword evidence="4" id="KW-1185">Reference proteome</keyword>
<dbReference type="InterPro" id="IPR036282">
    <property type="entry name" value="Glutathione-S-Trfase_C_sf"/>
</dbReference>
<evidence type="ECO:0000313" key="4">
    <source>
        <dbReference type="Proteomes" id="UP000316343"/>
    </source>
</evidence>
<dbReference type="SFLD" id="SFLDS00019">
    <property type="entry name" value="Glutathione_Transferase_(cytos"/>
    <property type="match status" value="1"/>
</dbReference>
<dbReference type="EMBL" id="VHJK01000001">
    <property type="protein sequence ID" value="TRD12446.1"/>
    <property type="molecule type" value="Genomic_DNA"/>
</dbReference>
<evidence type="ECO:0000259" key="1">
    <source>
        <dbReference type="PROSITE" id="PS50404"/>
    </source>
</evidence>
<dbReference type="Pfam" id="PF13410">
    <property type="entry name" value="GST_C_2"/>
    <property type="match status" value="1"/>
</dbReference>
<dbReference type="GO" id="GO:0016740">
    <property type="term" value="F:transferase activity"/>
    <property type="evidence" value="ECO:0007669"/>
    <property type="project" value="UniProtKB-KW"/>
</dbReference>
<dbReference type="OrthoDB" id="9782992at2"/>
<dbReference type="Gene3D" id="1.20.1050.10">
    <property type="match status" value="1"/>
</dbReference>
<proteinExistence type="predicted"/>
<dbReference type="GO" id="GO:0005737">
    <property type="term" value="C:cytoplasm"/>
    <property type="evidence" value="ECO:0007669"/>
    <property type="project" value="TreeGrafter"/>
</dbReference>
<dbReference type="SUPFAM" id="SSF52833">
    <property type="entry name" value="Thioredoxin-like"/>
    <property type="match status" value="1"/>
</dbReference>
<evidence type="ECO:0000313" key="3">
    <source>
        <dbReference type="EMBL" id="TRD12446.1"/>
    </source>
</evidence>
<dbReference type="CDD" id="cd00299">
    <property type="entry name" value="GST_C_family"/>
    <property type="match status" value="1"/>
</dbReference>
<dbReference type="Pfam" id="PF02798">
    <property type="entry name" value="GST_N"/>
    <property type="match status" value="1"/>
</dbReference>
<sequence length="223" mass="24320">MSSCRCGSNPARHIGVTAQVRIFGTVISTYTRIVQIACEEAGVSHETIATAAQSPQNRHPFGKVPVVEIDGLELVESVAIANYIDNAHNGGALQPADHAARALSEKWVAIANNYMFPLFESGLVMPWIMHKVAGFPLEREKIDRALPNISLALGFVEGEMQRDGAWAANGFTMADVFLYPVLRGLQLTPQGEVGIAQCDKISSWMEACEKRPSVIATRWESEP</sequence>
<dbReference type="Gene3D" id="3.40.30.10">
    <property type="entry name" value="Glutaredoxin"/>
    <property type="match status" value="1"/>
</dbReference>
<dbReference type="InterPro" id="IPR010987">
    <property type="entry name" value="Glutathione-S-Trfase_C-like"/>
</dbReference>
<feature type="domain" description="GST N-terminal" evidence="1">
    <location>
        <begin position="18"/>
        <end position="92"/>
    </location>
</feature>
<reference evidence="3 4" key="1">
    <citation type="submission" date="2019-06" db="EMBL/GenBank/DDBJ databases">
        <title>Erythrobacter insulae sp. nov., isolated from a tidal flat.</title>
        <authorList>
            <person name="Yoon J.-H."/>
        </authorList>
    </citation>
    <scope>NUCLEOTIDE SEQUENCE [LARGE SCALE GENOMIC DNA]</scope>
    <source>
        <strain evidence="3 4">JBTF-M21</strain>
    </source>
</reference>
<dbReference type="PROSITE" id="PS50405">
    <property type="entry name" value="GST_CTER"/>
    <property type="match status" value="1"/>
</dbReference>
<dbReference type="InterPro" id="IPR004045">
    <property type="entry name" value="Glutathione_S-Trfase_N"/>
</dbReference>
<dbReference type="InterPro" id="IPR040079">
    <property type="entry name" value="Glutathione_S-Trfase"/>
</dbReference>
<comment type="caution">
    <text evidence="3">The sequence shown here is derived from an EMBL/GenBank/DDBJ whole genome shotgun (WGS) entry which is preliminary data.</text>
</comment>
<dbReference type="InterPro" id="IPR050983">
    <property type="entry name" value="GST_Omega/HSP26"/>
</dbReference>
<name>A0A547PE97_9SPHN</name>
<organism evidence="3 4">
    <name type="scientific">Erythrobacter insulae</name>
    <dbReference type="NCBI Taxonomy" id="2584124"/>
    <lineage>
        <taxon>Bacteria</taxon>
        <taxon>Pseudomonadati</taxon>
        <taxon>Pseudomonadota</taxon>
        <taxon>Alphaproteobacteria</taxon>
        <taxon>Sphingomonadales</taxon>
        <taxon>Erythrobacteraceae</taxon>
        <taxon>Erythrobacter/Porphyrobacter group</taxon>
        <taxon>Erythrobacter</taxon>
    </lineage>
</organism>
<evidence type="ECO:0000259" key="2">
    <source>
        <dbReference type="PROSITE" id="PS50405"/>
    </source>
</evidence>
<dbReference type="SUPFAM" id="SSF47616">
    <property type="entry name" value="GST C-terminal domain-like"/>
    <property type="match status" value="1"/>
</dbReference>
<feature type="domain" description="GST C-terminal" evidence="2">
    <location>
        <begin position="97"/>
        <end position="223"/>
    </location>
</feature>
<accession>A0A547PE97</accession>
<dbReference type="Proteomes" id="UP000316343">
    <property type="component" value="Unassembled WGS sequence"/>
</dbReference>
<dbReference type="PROSITE" id="PS50404">
    <property type="entry name" value="GST_NTER"/>
    <property type="match status" value="1"/>
</dbReference>
<dbReference type="AlphaFoldDB" id="A0A547PE97"/>
<protein>
    <submittedName>
        <fullName evidence="3">Glutathione S-transferase family protein</fullName>
    </submittedName>
</protein>